<reference evidence="3" key="4">
    <citation type="submission" date="2025-05" db="UniProtKB">
        <authorList>
            <consortium name="EnsemblFungi"/>
        </authorList>
    </citation>
    <scope>IDENTIFICATION</scope>
    <source>
        <strain evidence="3">isolate 1-1 / race 1 (BBBD)</strain>
    </source>
</reference>
<dbReference type="AlphaFoldDB" id="A0A180H1I4"/>
<keyword evidence="4" id="KW-1185">Reference proteome</keyword>
<feature type="compositionally biased region" description="Low complexity" evidence="1">
    <location>
        <begin position="178"/>
        <end position="198"/>
    </location>
</feature>
<dbReference type="EnsemblFungi" id="PTTG_09933-t43_1">
    <property type="protein sequence ID" value="PTTG_09933-t43_1-p1"/>
    <property type="gene ID" value="PTTG_09933"/>
</dbReference>
<protein>
    <submittedName>
        <fullName evidence="2 3">Uncharacterized protein</fullName>
    </submittedName>
</protein>
<evidence type="ECO:0000313" key="4">
    <source>
        <dbReference type="Proteomes" id="UP000005240"/>
    </source>
</evidence>
<evidence type="ECO:0000313" key="2">
    <source>
        <dbReference type="EMBL" id="OAV98890.1"/>
    </source>
</evidence>
<evidence type="ECO:0000256" key="1">
    <source>
        <dbReference type="SAM" id="MobiDB-lite"/>
    </source>
</evidence>
<sequence length="223" mass="23842">MHDEGRKNGPVEERRGARQGIVSLRSSVAGFPDLTRRQRAQELQVIQRGSQIAVVRLDDEVEMFGAGEEGRIRRGDLDGPGKQLLHEGVIDGQEFEETGGGMVEDVGGEEAAGARRDAGVGDDDDQRRRGGPWTMEMLAERIHEHPPRLGVAQVRETIDSSTVGGLGPRALPVHGKESPAGPSSSSPASSSNESAGPALALMSHKPNSCGLETPTRKKKKHAH</sequence>
<feature type="region of interest" description="Disordered" evidence="1">
    <location>
        <begin position="155"/>
        <end position="223"/>
    </location>
</feature>
<name>A0A180H1I4_PUCT1</name>
<reference evidence="2" key="1">
    <citation type="submission" date="2009-11" db="EMBL/GenBank/DDBJ databases">
        <authorList>
            <consortium name="The Broad Institute Genome Sequencing Platform"/>
            <person name="Ward D."/>
            <person name="Feldgarden M."/>
            <person name="Earl A."/>
            <person name="Young S.K."/>
            <person name="Zeng Q."/>
            <person name="Koehrsen M."/>
            <person name="Alvarado L."/>
            <person name="Berlin A."/>
            <person name="Bochicchio J."/>
            <person name="Borenstein D."/>
            <person name="Chapman S.B."/>
            <person name="Chen Z."/>
            <person name="Engels R."/>
            <person name="Freedman E."/>
            <person name="Gellesch M."/>
            <person name="Goldberg J."/>
            <person name="Griggs A."/>
            <person name="Gujja S."/>
            <person name="Heilman E."/>
            <person name="Heiman D."/>
            <person name="Hepburn T."/>
            <person name="Howarth C."/>
            <person name="Jen D."/>
            <person name="Larson L."/>
            <person name="Lewis B."/>
            <person name="Mehta T."/>
            <person name="Park D."/>
            <person name="Pearson M."/>
            <person name="Roberts A."/>
            <person name="Saif S."/>
            <person name="Shea T."/>
            <person name="Shenoy N."/>
            <person name="Sisk P."/>
            <person name="Stolte C."/>
            <person name="Sykes S."/>
            <person name="Thomson T."/>
            <person name="Walk T."/>
            <person name="White J."/>
            <person name="Yandava C."/>
            <person name="Izard J."/>
            <person name="Baranova O.V."/>
            <person name="Blanton J.M."/>
            <person name="Tanner A.C."/>
            <person name="Dewhirst F.E."/>
            <person name="Haas B."/>
            <person name="Nusbaum C."/>
            <person name="Birren B."/>
        </authorList>
    </citation>
    <scope>NUCLEOTIDE SEQUENCE [LARGE SCALE GENOMIC DNA]</scope>
    <source>
        <strain evidence="2">1-1 BBBD Race 1</strain>
    </source>
</reference>
<dbReference type="VEuPathDB" id="FungiDB:PTTG_09933"/>
<gene>
    <name evidence="2" type="ORF">PTTG_09933</name>
</gene>
<dbReference type="Proteomes" id="UP000005240">
    <property type="component" value="Unassembled WGS sequence"/>
</dbReference>
<proteinExistence type="predicted"/>
<accession>A0A180H1I4</accession>
<feature type="region of interest" description="Disordered" evidence="1">
    <location>
        <begin position="94"/>
        <end position="132"/>
    </location>
</feature>
<dbReference type="EMBL" id="ADAS02000005">
    <property type="protein sequence ID" value="OAV98890.1"/>
    <property type="molecule type" value="Genomic_DNA"/>
</dbReference>
<reference evidence="3 4" key="3">
    <citation type="journal article" date="2017" name="G3 (Bethesda)">
        <title>Comparative analysis highlights variable genome content of wheat rusts and divergence of the mating loci.</title>
        <authorList>
            <person name="Cuomo C.A."/>
            <person name="Bakkeren G."/>
            <person name="Khalil H.B."/>
            <person name="Panwar V."/>
            <person name="Joly D."/>
            <person name="Linning R."/>
            <person name="Sakthikumar S."/>
            <person name="Song X."/>
            <person name="Adiconis X."/>
            <person name="Fan L."/>
            <person name="Goldberg J.M."/>
            <person name="Levin J.Z."/>
            <person name="Young S."/>
            <person name="Zeng Q."/>
            <person name="Anikster Y."/>
            <person name="Bruce M."/>
            <person name="Wang M."/>
            <person name="Yin C."/>
            <person name="McCallum B."/>
            <person name="Szabo L.J."/>
            <person name="Hulbert S."/>
            <person name="Chen X."/>
            <person name="Fellers J.P."/>
        </authorList>
    </citation>
    <scope>NUCLEOTIDE SEQUENCE</scope>
    <source>
        <strain evidence="3">isolate 1-1 / race 1 (BBBD)</strain>
        <strain evidence="4">Isolate 1-1 / race 1 (BBBD)</strain>
    </source>
</reference>
<evidence type="ECO:0000313" key="3">
    <source>
        <dbReference type="EnsemblFungi" id="PTTG_09933-t43_1-p1"/>
    </source>
</evidence>
<feature type="non-terminal residue" evidence="2">
    <location>
        <position position="223"/>
    </location>
</feature>
<reference evidence="2" key="2">
    <citation type="submission" date="2016-05" db="EMBL/GenBank/DDBJ databases">
        <title>Comparative analysis highlights variable genome content of wheat rusts and divergence of the mating loci.</title>
        <authorList>
            <person name="Cuomo C.A."/>
            <person name="Bakkeren G."/>
            <person name="Szabo L."/>
            <person name="Khalil H."/>
            <person name="Joly D."/>
            <person name="Goldberg J."/>
            <person name="Young S."/>
            <person name="Zeng Q."/>
            <person name="Fellers J."/>
        </authorList>
    </citation>
    <scope>NUCLEOTIDE SEQUENCE [LARGE SCALE GENOMIC DNA]</scope>
    <source>
        <strain evidence="2">1-1 BBBD Race 1</strain>
    </source>
</reference>
<organism evidence="2">
    <name type="scientific">Puccinia triticina (isolate 1-1 / race 1 (BBBD))</name>
    <name type="common">Brown leaf rust fungus</name>
    <dbReference type="NCBI Taxonomy" id="630390"/>
    <lineage>
        <taxon>Eukaryota</taxon>
        <taxon>Fungi</taxon>
        <taxon>Dikarya</taxon>
        <taxon>Basidiomycota</taxon>
        <taxon>Pucciniomycotina</taxon>
        <taxon>Pucciniomycetes</taxon>
        <taxon>Pucciniales</taxon>
        <taxon>Pucciniaceae</taxon>
        <taxon>Puccinia</taxon>
    </lineage>
</organism>